<name>A0A376B546_9ASCO</name>
<dbReference type="AlphaFoldDB" id="A0A376B546"/>
<evidence type="ECO:0000313" key="3">
    <source>
        <dbReference type="Proteomes" id="UP000262825"/>
    </source>
</evidence>
<dbReference type="Pfam" id="PF12146">
    <property type="entry name" value="Hydrolase_4"/>
    <property type="match status" value="1"/>
</dbReference>
<organism evidence="2 3">
    <name type="scientific">Saccharomycodes ludwigii</name>
    <dbReference type="NCBI Taxonomy" id="36035"/>
    <lineage>
        <taxon>Eukaryota</taxon>
        <taxon>Fungi</taxon>
        <taxon>Dikarya</taxon>
        <taxon>Ascomycota</taxon>
        <taxon>Saccharomycotina</taxon>
        <taxon>Saccharomycetes</taxon>
        <taxon>Saccharomycodales</taxon>
        <taxon>Saccharomycodaceae</taxon>
        <taxon>Saccharomycodes</taxon>
    </lineage>
</organism>
<dbReference type="SUPFAM" id="SSF53474">
    <property type="entry name" value="alpha/beta-Hydrolases"/>
    <property type="match status" value="1"/>
</dbReference>
<dbReference type="InterPro" id="IPR022742">
    <property type="entry name" value="Hydrolase_4"/>
</dbReference>
<evidence type="ECO:0000313" key="2">
    <source>
        <dbReference type="EMBL" id="SSD59709.1"/>
    </source>
</evidence>
<dbReference type="InterPro" id="IPR029058">
    <property type="entry name" value="AB_hydrolase_fold"/>
</dbReference>
<proteinExistence type="predicted"/>
<feature type="domain" description="Serine aminopeptidase S33" evidence="1">
    <location>
        <begin position="91"/>
        <end position="202"/>
    </location>
</feature>
<evidence type="ECO:0000259" key="1">
    <source>
        <dbReference type="Pfam" id="PF12146"/>
    </source>
</evidence>
<gene>
    <name evidence="2" type="ORF">SCODWIG_01470</name>
</gene>
<keyword evidence="3" id="KW-1185">Reference proteome</keyword>
<dbReference type="GO" id="GO:0016020">
    <property type="term" value="C:membrane"/>
    <property type="evidence" value="ECO:0007669"/>
    <property type="project" value="TreeGrafter"/>
</dbReference>
<dbReference type="PANTHER" id="PTHR12277:SF81">
    <property type="entry name" value="PROTEIN ABHD13"/>
    <property type="match status" value="1"/>
</dbReference>
<dbReference type="PANTHER" id="PTHR12277">
    <property type="entry name" value="ALPHA/BETA HYDROLASE DOMAIN-CONTAINING PROTEIN"/>
    <property type="match status" value="1"/>
</dbReference>
<reference evidence="3" key="1">
    <citation type="submission" date="2018-06" db="EMBL/GenBank/DDBJ databases">
        <authorList>
            <person name="Guldener U."/>
        </authorList>
    </citation>
    <scope>NUCLEOTIDE SEQUENCE [LARGE SCALE GENOMIC DNA]</scope>
    <source>
        <strain evidence="3">UTAD17</strain>
    </source>
</reference>
<protein>
    <submittedName>
        <fullName evidence="2">Related to BEM46 family protein</fullName>
    </submittedName>
</protein>
<accession>A0A376B546</accession>
<sequence>MLFKTAIKMLLGGGLATFSIAVSILYFNQNKLIYPSWANNSRKFVDLPSSFDLPFEEDIKLITEDGIQLQAFDIRNPKSKSTLLILTPNAGNIGHFLPLVKYLYDNFNLSIFIYSYRGYGLSQGTPNEAGLKLDADRIMKYLTQESDFHKNRKLVLYGRSIGGAVSIYIASKYPQYIDGIILENTFLSIRKVIPYIFPFLKYFTFLCHEVWNSEYEITKINDKVPILFLNGIKDEIVPPSHSIKLFELCPSEKKYLKRFPLGHHNDTIVQDGYWDHVYDFLVKFNLI</sequence>
<dbReference type="OrthoDB" id="10249433at2759"/>
<dbReference type="Proteomes" id="UP000262825">
    <property type="component" value="Unassembled WGS sequence"/>
</dbReference>
<dbReference type="GO" id="GO:0008474">
    <property type="term" value="F:palmitoyl-(protein) hydrolase activity"/>
    <property type="evidence" value="ECO:0007669"/>
    <property type="project" value="TreeGrafter"/>
</dbReference>
<dbReference type="EMBL" id="UFAJ01000190">
    <property type="protein sequence ID" value="SSD59709.1"/>
    <property type="molecule type" value="Genomic_DNA"/>
</dbReference>
<dbReference type="VEuPathDB" id="FungiDB:SCODWIG_01470"/>
<dbReference type="Gene3D" id="3.40.50.1820">
    <property type="entry name" value="alpha/beta hydrolase"/>
    <property type="match status" value="1"/>
</dbReference>